<sequence>MTVPTQLPPPGWYDDPRNPSFIRYWDGARWSTQPAPKPVGWGQPPAAAMAGVPAGPRPGKPWWRRWWVLTAAALLVLALLVPDGDDPSAETAPNDSTPGSDTTDSTPRADDESQAPKPRKAEVPRVVGLGGDEAQQALAAVGLVAFVAREVPSPRPAGTVLRQLRNAGATLREGTSVGLVVAVPYPKVPGTAGMTQAVATKRLRAAGFEVQVTKEVVTSGRDGVVLRESPTGAHRAKPHSVVTLVVTSVVRPVAPPAPSNCTPGYTPCLAPAYDYDCVGGSGDGPKYTGFVHVSGSDPYDLDRDGDGLACES</sequence>
<evidence type="ECO:0000313" key="3">
    <source>
        <dbReference type="EMBL" id="MBF4766952.1"/>
    </source>
</evidence>
<dbReference type="Pfam" id="PF10708">
    <property type="entry name" value="DUF2510"/>
    <property type="match status" value="1"/>
</dbReference>
<protein>
    <submittedName>
        <fullName evidence="3">PASTA domain-containing protein</fullName>
    </submittedName>
</protein>
<organism evidence="3 4">
    <name type="scientific">Nocardioides agariphilus</name>
    <dbReference type="NCBI Taxonomy" id="433664"/>
    <lineage>
        <taxon>Bacteria</taxon>
        <taxon>Bacillati</taxon>
        <taxon>Actinomycetota</taxon>
        <taxon>Actinomycetes</taxon>
        <taxon>Propionibacteriales</taxon>
        <taxon>Nocardioidaceae</taxon>
        <taxon>Nocardioides</taxon>
    </lineage>
</organism>
<reference evidence="3" key="1">
    <citation type="submission" date="2020-11" db="EMBL/GenBank/DDBJ databases">
        <title>Nocardioides cynanchi sp. nov., isolated from soil of rhizosphere of Cynanchum wilfordii.</title>
        <authorList>
            <person name="Lee J.-S."/>
            <person name="Suh M.K."/>
            <person name="Kim J.-S."/>
        </authorList>
    </citation>
    <scope>NUCLEOTIDE SEQUENCE</scope>
    <source>
        <strain evidence="3">KCTC 19276</strain>
    </source>
</reference>
<dbReference type="PROSITE" id="PS51178">
    <property type="entry name" value="PASTA"/>
    <property type="match status" value="1"/>
</dbReference>
<evidence type="ECO:0000313" key="4">
    <source>
        <dbReference type="Proteomes" id="UP000660668"/>
    </source>
</evidence>
<evidence type="ECO:0000259" key="2">
    <source>
        <dbReference type="PROSITE" id="PS51178"/>
    </source>
</evidence>
<name>A0A930VHY0_9ACTN</name>
<dbReference type="AlphaFoldDB" id="A0A930VHY0"/>
<dbReference type="RefSeq" id="WP_194695111.1">
    <property type="nucleotide sequence ID" value="NZ_JADKPO010000004.1"/>
</dbReference>
<keyword evidence="4" id="KW-1185">Reference proteome</keyword>
<dbReference type="InterPro" id="IPR005543">
    <property type="entry name" value="PASTA_dom"/>
</dbReference>
<proteinExistence type="predicted"/>
<gene>
    <name evidence="3" type="ORF">ISU10_04145</name>
</gene>
<dbReference type="CDD" id="cd06577">
    <property type="entry name" value="PASTA_pknB"/>
    <property type="match status" value="2"/>
</dbReference>
<dbReference type="Proteomes" id="UP000660668">
    <property type="component" value="Unassembled WGS sequence"/>
</dbReference>
<dbReference type="Pfam" id="PF03793">
    <property type="entry name" value="PASTA"/>
    <property type="match status" value="2"/>
</dbReference>
<dbReference type="SMART" id="SM00740">
    <property type="entry name" value="PASTA"/>
    <property type="match status" value="2"/>
</dbReference>
<feature type="compositionally biased region" description="Low complexity" evidence="1">
    <location>
        <begin position="93"/>
        <end position="106"/>
    </location>
</feature>
<dbReference type="Gene3D" id="3.30.10.20">
    <property type="match status" value="2"/>
</dbReference>
<evidence type="ECO:0000256" key="1">
    <source>
        <dbReference type="SAM" id="MobiDB-lite"/>
    </source>
</evidence>
<comment type="caution">
    <text evidence="3">The sequence shown here is derived from an EMBL/GenBank/DDBJ whole genome shotgun (WGS) entry which is preliminary data.</text>
</comment>
<feature type="domain" description="PASTA" evidence="2">
    <location>
        <begin position="117"/>
        <end position="183"/>
    </location>
</feature>
<accession>A0A930VHY0</accession>
<feature type="region of interest" description="Disordered" evidence="1">
    <location>
        <begin position="86"/>
        <end position="124"/>
    </location>
</feature>
<dbReference type="InterPro" id="IPR018929">
    <property type="entry name" value="DUF2510"/>
</dbReference>
<dbReference type="EMBL" id="JADKPO010000004">
    <property type="protein sequence ID" value="MBF4766952.1"/>
    <property type="molecule type" value="Genomic_DNA"/>
</dbReference>